<keyword evidence="1" id="KW-1133">Transmembrane helix</keyword>
<keyword evidence="1" id="KW-0812">Transmembrane</keyword>
<keyword evidence="1" id="KW-0472">Membrane</keyword>
<name>A0A7R6SR86_9GAMM</name>
<evidence type="ECO:0000313" key="3">
    <source>
        <dbReference type="EMBL" id="BBB24989.1"/>
    </source>
</evidence>
<dbReference type="KEGG" id="ajp:AMJAP_0390"/>
<dbReference type="PANTHER" id="PTHR30336">
    <property type="entry name" value="INNER MEMBRANE PROTEIN, PROBABLE PERMEASE"/>
    <property type="match status" value="1"/>
</dbReference>
<evidence type="ECO:0000256" key="1">
    <source>
        <dbReference type="SAM" id="Phobius"/>
    </source>
</evidence>
<proteinExistence type="predicted"/>
<dbReference type="AlphaFoldDB" id="A0A7R6SR86"/>
<dbReference type="Pfam" id="PF02698">
    <property type="entry name" value="DUF218"/>
    <property type="match status" value="1"/>
</dbReference>
<sequence length="269" mass="30251">MDLFFILSKLFWVIANPGNFLILLLVLALLKGWKKLSSFCALCLLIITFYPVGNWLLQPLESRFSPPTEMPDNIAGVIVLGGAEEAELSSVWQQPQFNMAAERDMAILPLMQRYADAPIILTGGSGSVRKPEFRGADVLQSWLQGQQLGNRVIFERDSRNTFENAIYSQGVLPSGVEFNDPRGWLLVTSAFHMPRSVGIFRNQGWHVIPYPVDYYSLPASFDSWRADLGKNLHELSIGAREWLGLGAYYLTDKTDEFFPSVAQEVSLNE</sequence>
<dbReference type="CDD" id="cd06259">
    <property type="entry name" value="YdcF-like"/>
    <property type="match status" value="1"/>
</dbReference>
<gene>
    <name evidence="3" type="ORF">AMJAP_0390</name>
</gene>
<dbReference type="InterPro" id="IPR014729">
    <property type="entry name" value="Rossmann-like_a/b/a_fold"/>
</dbReference>
<dbReference type="Proteomes" id="UP000595663">
    <property type="component" value="Chromosome"/>
</dbReference>
<organism evidence="3 4">
    <name type="scientific">Amphritea japonica ATCC BAA-1530</name>
    <dbReference type="NCBI Taxonomy" id="1278309"/>
    <lineage>
        <taxon>Bacteria</taxon>
        <taxon>Pseudomonadati</taxon>
        <taxon>Pseudomonadota</taxon>
        <taxon>Gammaproteobacteria</taxon>
        <taxon>Oceanospirillales</taxon>
        <taxon>Oceanospirillaceae</taxon>
        <taxon>Amphritea</taxon>
    </lineage>
</organism>
<dbReference type="PANTHER" id="PTHR30336:SF4">
    <property type="entry name" value="ENVELOPE BIOGENESIS FACTOR ELYC"/>
    <property type="match status" value="1"/>
</dbReference>
<dbReference type="GO" id="GO:0005886">
    <property type="term" value="C:plasma membrane"/>
    <property type="evidence" value="ECO:0007669"/>
    <property type="project" value="TreeGrafter"/>
</dbReference>
<reference evidence="3 4" key="1">
    <citation type="journal article" date="2008" name="Int. J. Syst. Evol. Microbiol.">
        <title>Amphritea japonica sp. nov. and Amphritea balenae sp. nov., isolated from the sediment adjacent to sperm whale carcasses off Kagoshima, Japan.</title>
        <authorList>
            <person name="Miyazaki M."/>
            <person name="Nogi Y."/>
            <person name="Fujiwara Y."/>
            <person name="Kawato M."/>
            <person name="Nagahama T."/>
            <person name="Kubokawa K."/>
            <person name="Horikoshi K."/>
        </authorList>
    </citation>
    <scope>NUCLEOTIDE SEQUENCE [LARGE SCALE GENOMIC DNA]</scope>
    <source>
        <strain evidence="3 4">ATCC BAA-1530</strain>
    </source>
</reference>
<evidence type="ECO:0000313" key="4">
    <source>
        <dbReference type="Proteomes" id="UP000595663"/>
    </source>
</evidence>
<dbReference type="EMBL" id="AP014545">
    <property type="protein sequence ID" value="BBB24989.1"/>
    <property type="molecule type" value="Genomic_DNA"/>
</dbReference>
<accession>A0A7R6SR86</accession>
<dbReference type="GO" id="GO:0000270">
    <property type="term" value="P:peptidoglycan metabolic process"/>
    <property type="evidence" value="ECO:0007669"/>
    <property type="project" value="TreeGrafter"/>
</dbReference>
<feature type="domain" description="DUF218" evidence="2">
    <location>
        <begin position="77"/>
        <end position="244"/>
    </location>
</feature>
<dbReference type="GO" id="GO:0043164">
    <property type="term" value="P:Gram-negative-bacterium-type cell wall biogenesis"/>
    <property type="evidence" value="ECO:0007669"/>
    <property type="project" value="TreeGrafter"/>
</dbReference>
<dbReference type="RefSeq" id="WP_019620834.1">
    <property type="nucleotide sequence ID" value="NZ_AP014545.1"/>
</dbReference>
<protein>
    <recommendedName>
        <fullName evidence="2">DUF218 domain-containing protein</fullName>
    </recommendedName>
</protein>
<feature type="transmembrane region" description="Helical" evidence="1">
    <location>
        <begin position="36"/>
        <end position="57"/>
    </location>
</feature>
<keyword evidence="4" id="KW-1185">Reference proteome</keyword>
<dbReference type="InterPro" id="IPR051599">
    <property type="entry name" value="Cell_Envelope_Assoc"/>
</dbReference>
<dbReference type="InterPro" id="IPR003848">
    <property type="entry name" value="DUF218"/>
</dbReference>
<evidence type="ECO:0000259" key="2">
    <source>
        <dbReference type="Pfam" id="PF02698"/>
    </source>
</evidence>
<dbReference type="OrthoDB" id="9809813at2"/>
<feature type="transmembrane region" description="Helical" evidence="1">
    <location>
        <begin position="6"/>
        <end position="29"/>
    </location>
</feature>
<dbReference type="Gene3D" id="3.40.50.620">
    <property type="entry name" value="HUPs"/>
    <property type="match status" value="1"/>
</dbReference>